<protein>
    <recommendedName>
        <fullName evidence="2">F-box domain-containing protein</fullName>
    </recommendedName>
</protein>
<dbReference type="SUPFAM" id="SSF81383">
    <property type="entry name" value="F-box domain"/>
    <property type="match status" value="1"/>
</dbReference>
<feature type="compositionally biased region" description="Low complexity" evidence="1">
    <location>
        <begin position="689"/>
        <end position="707"/>
    </location>
</feature>
<feature type="domain" description="F-box" evidence="2">
    <location>
        <begin position="21"/>
        <end position="67"/>
    </location>
</feature>
<accession>A0A5C2SIB7</accession>
<evidence type="ECO:0000313" key="3">
    <source>
        <dbReference type="EMBL" id="RPD62879.1"/>
    </source>
</evidence>
<sequence>MTLLSELFNIANRFLGGGPRKDCLDRLPNEILLDIFGLLDIFDIIRLRRVSKLYRQLSKDAALWKALLRRADIPLPILPPTSQNTIDHMSGFDAERILVRAHSITRNWQSPHPKALREWTFDTADYRVLDMTLLPGGNHLITSACNRDSQHYSLIVWDLDVRGAPKMVAGIPTDSKAYNIQAKYMTLNGEKCLVLAYLQRDYLLKRDIEAAALGRIEPAGLLSTYHKIDSRFHYECVAGYLSLENMQRFVDIPYPCDTAEYRAEMKKLPKAFIILRRKKTREILSSLVLGELFGVPHLLVVKGTKDIVFMKLVGEGRAHATLTCMDDPNYAQSPHAIKAIQLLPQEESVFVVREVDTQRPMESRRPTYLFEIYAALRCGYRVITQRHSPQYSATSDNGKLGDLTHIYIPELPPYIRSGDLVSPVVEPKEGQYARARSTPSVHALSAPDPPPPICIYALRAQNPGGFMRITFHQQRFVTPLPPSPITPTTHAGASGVESLFAPRQITYRHTLKSSRQIFQHVRGEDSVLRIIPAAMRPLVCISEWEDRSAATHVAEIMPFIDRGWEAPARIIDGFVVRPQRGFSIGTPYFGRGEGDGEFDAGPGQLGKRVVAFAWEESIGRLVMAEEGVYALTVFDFAASPMHEKKRRIRPQDKPPFDMDVLMMNMPPAEPAAQSGAERVAQRGRQRTLAVASSSRRAGPSSSAVASR</sequence>
<dbReference type="AlphaFoldDB" id="A0A5C2SIB7"/>
<feature type="region of interest" description="Disordered" evidence="1">
    <location>
        <begin position="667"/>
        <end position="707"/>
    </location>
</feature>
<gene>
    <name evidence="3" type="ORF">L227DRAFT_609421</name>
</gene>
<dbReference type="InterPro" id="IPR001810">
    <property type="entry name" value="F-box_dom"/>
</dbReference>
<evidence type="ECO:0000259" key="2">
    <source>
        <dbReference type="PROSITE" id="PS50181"/>
    </source>
</evidence>
<dbReference type="Gene3D" id="1.20.1280.50">
    <property type="match status" value="1"/>
</dbReference>
<organism evidence="3 4">
    <name type="scientific">Lentinus tigrinus ALCF2SS1-6</name>
    <dbReference type="NCBI Taxonomy" id="1328759"/>
    <lineage>
        <taxon>Eukaryota</taxon>
        <taxon>Fungi</taxon>
        <taxon>Dikarya</taxon>
        <taxon>Basidiomycota</taxon>
        <taxon>Agaricomycotina</taxon>
        <taxon>Agaricomycetes</taxon>
        <taxon>Polyporales</taxon>
        <taxon>Polyporaceae</taxon>
        <taxon>Lentinus</taxon>
    </lineage>
</organism>
<dbReference type="SMART" id="SM00256">
    <property type="entry name" value="FBOX"/>
    <property type="match status" value="1"/>
</dbReference>
<dbReference type="PROSITE" id="PS50181">
    <property type="entry name" value="FBOX"/>
    <property type="match status" value="1"/>
</dbReference>
<reference evidence="3" key="1">
    <citation type="journal article" date="2018" name="Genome Biol. Evol.">
        <title>Genomics and development of Lentinus tigrinus, a white-rot wood-decaying mushroom with dimorphic fruiting bodies.</title>
        <authorList>
            <person name="Wu B."/>
            <person name="Xu Z."/>
            <person name="Knudson A."/>
            <person name="Carlson A."/>
            <person name="Chen N."/>
            <person name="Kovaka S."/>
            <person name="LaButti K."/>
            <person name="Lipzen A."/>
            <person name="Pennachio C."/>
            <person name="Riley R."/>
            <person name="Schakwitz W."/>
            <person name="Umezawa K."/>
            <person name="Ohm R.A."/>
            <person name="Grigoriev I.V."/>
            <person name="Nagy L.G."/>
            <person name="Gibbons J."/>
            <person name="Hibbett D."/>
        </authorList>
    </citation>
    <scope>NUCLEOTIDE SEQUENCE [LARGE SCALE GENOMIC DNA]</scope>
    <source>
        <strain evidence="3">ALCF2SS1-6</strain>
    </source>
</reference>
<dbReference type="EMBL" id="ML122258">
    <property type="protein sequence ID" value="RPD62879.1"/>
    <property type="molecule type" value="Genomic_DNA"/>
</dbReference>
<dbReference type="Proteomes" id="UP000313359">
    <property type="component" value="Unassembled WGS sequence"/>
</dbReference>
<dbReference type="Pfam" id="PF12937">
    <property type="entry name" value="F-box-like"/>
    <property type="match status" value="1"/>
</dbReference>
<proteinExistence type="predicted"/>
<dbReference type="OrthoDB" id="3219396at2759"/>
<evidence type="ECO:0000256" key="1">
    <source>
        <dbReference type="SAM" id="MobiDB-lite"/>
    </source>
</evidence>
<name>A0A5C2SIB7_9APHY</name>
<evidence type="ECO:0000313" key="4">
    <source>
        <dbReference type="Proteomes" id="UP000313359"/>
    </source>
</evidence>
<dbReference type="InterPro" id="IPR036047">
    <property type="entry name" value="F-box-like_dom_sf"/>
</dbReference>
<keyword evidence="4" id="KW-1185">Reference proteome</keyword>